<accession>A0A0W0U8T7</accession>
<dbReference type="InterPro" id="IPR001789">
    <property type="entry name" value="Sig_transdc_resp-reg_receiver"/>
</dbReference>
<evidence type="ECO:0000256" key="2">
    <source>
        <dbReference type="ARBA" id="ARBA00004429"/>
    </source>
</evidence>
<evidence type="ECO:0000256" key="10">
    <source>
        <dbReference type="ARBA" id="ARBA00022777"/>
    </source>
</evidence>
<dbReference type="CDD" id="cd16922">
    <property type="entry name" value="HATPase_EvgS-ArcB-TorS-like"/>
    <property type="match status" value="1"/>
</dbReference>
<dbReference type="AlphaFoldDB" id="A0A0W0U8T7"/>
<dbReference type="PATRIC" id="fig|45065.4.peg.317"/>
<dbReference type="InterPro" id="IPR011006">
    <property type="entry name" value="CheY-like_superfamily"/>
</dbReference>
<sequence>MKSMGIKYQLRVTTLIPVLLVALLFAVFYNGQYGHDLKQHMSRLGEAYIRQLLPAAQFAMLQKDARTLQGLINASSINPEIKTIAFYNREGELLAYRGGKHSLVKPFSPPPFTGDYIESRHIDTNTIHFVAPVTLPQYNLYAPRPAVSHRVPLAWQPDDVLGWLSIDIDTQSTLIKRYQMYMVTTFITLLGLLIGLSVHFFFARRIYLPITRLRRSMSQILRNEFETPVRTTSHGDLGTIERGCAYLQRQYLDAVEDLNQHIETATADLQQSLELLEEKNVELLLEKKKAEEKSRQKSEFIANMSHEIRTPMNGVIGFTNVLLEGKLDPLQMDYVKTIKSSAHDLLTIINDILDYSKMDAGKLHLDCIPLDIRACIDEVLTLSAPNAHRKGLDLIPITDVSVPHMVLGDPLRIKQIIRNLVGNAVKFTDRGFVLVRTHIQAETQRDYTLCLSVTDTGIGIAPEDQTRLFNAFNQADTTIIRRFGGTGLGLVICKKLTEEMQGKISLESTPHKGSTFSVTLRLEKLTAYEVEKNQSRRFAHLSALCFDENPLHLEALCNGLGYWGVQCTPTGNLKELEEMMRSSQSFDIAFVHVNQGCERQIAPILKIRNLPAVAVAKQFIPDHDTLGAAAFLFKPISIQKLMDTLEMLQNTATPSLEPEQARLRTRLQSVCPDVLLAEDNAVNRLLMNSLLAGHARVVAVSDGEEAVALCDTKRFHAILLDLQMPRMGGLEAASRIRHASLLNRDTPIAVISANSTDLHAEQLQKAGVSLCLQKPVDEKELFEYLLDALHQAQNAVIDWPVCLQKASNNEALAREFMARFVEDLVKERPEFVRFFATNQVKALENAAHRLHGACCFCGVPKLMEQVVLLETSARGASDCASLEDIFRAFLESLDAVAAAWANGDFAASAASSLPSKAIESSHP</sequence>
<evidence type="ECO:0000256" key="15">
    <source>
        <dbReference type="PROSITE-ProRule" id="PRU00110"/>
    </source>
</evidence>
<keyword evidence="8" id="KW-0812">Transmembrane</keyword>
<dbReference type="SUPFAM" id="SSF47226">
    <property type="entry name" value="Histidine-containing phosphotransfer domain, HPT domain"/>
    <property type="match status" value="1"/>
</dbReference>
<evidence type="ECO:0000256" key="9">
    <source>
        <dbReference type="ARBA" id="ARBA00022741"/>
    </source>
</evidence>
<keyword evidence="12" id="KW-1133">Transmembrane helix</keyword>
<name>A0A0W0U8T7_9GAMM</name>
<keyword evidence="14" id="KW-0472">Membrane</keyword>
<organism evidence="17 18">
    <name type="scientific">Legionella geestiana</name>
    <dbReference type="NCBI Taxonomy" id="45065"/>
    <lineage>
        <taxon>Bacteria</taxon>
        <taxon>Pseudomonadati</taxon>
        <taxon>Pseudomonadota</taxon>
        <taxon>Gammaproteobacteria</taxon>
        <taxon>Legionellales</taxon>
        <taxon>Legionellaceae</taxon>
        <taxon>Legionella</taxon>
    </lineage>
</organism>
<dbReference type="SMART" id="SM00387">
    <property type="entry name" value="HATPase_c"/>
    <property type="match status" value="1"/>
</dbReference>
<dbReference type="GO" id="GO:0005886">
    <property type="term" value="C:plasma membrane"/>
    <property type="evidence" value="ECO:0007669"/>
    <property type="project" value="UniProtKB-SubCell"/>
</dbReference>
<dbReference type="Gene3D" id="6.10.340.10">
    <property type="match status" value="1"/>
</dbReference>
<dbReference type="CDD" id="cd00082">
    <property type="entry name" value="HisKA"/>
    <property type="match status" value="1"/>
</dbReference>
<protein>
    <recommendedName>
        <fullName evidence="3">histidine kinase</fullName>
        <ecNumber evidence="3">2.7.13.3</ecNumber>
    </recommendedName>
</protein>
<dbReference type="PANTHER" id="PTHR45339:SF1">
    <property type="entry name" value="HYBRID SIGNAL TRANSDUCTION HISTIDINE KINASE J"/>
    <property type="match status" value="1"/>
</dbReference>
<dbReference type="Gene3D" id="1.10.287.130">
    <property type="match status" value="1"/>
</dbReference>
<dbReference type="PROSITE" id="PS50110">
    <property type="entry name" value="RESPONSE_REGULATORY"/>
    <property type="match status" value="2"/>
</dbReference>
<dbReference type="SMART" id="SM00388">
    <property type="entry name" value="HisKA"/>
    <property type="match status" value="1"/>
</dbReference>
<dbReference type="PANTHER" id="PTHR45339">
    <property type="entry name" value="HYBRID SIGNAL TRANSDUCTION HISTIDINE KINASE J"/>
    <property type="match status" value="1"/>
</dbReference>
<keyword evidence="9" id="KW-0547">Nucleotide-binding</keyword>
<dbReference type="InterPro" id="IPR004358">
    <property type="entry name" value="Sig_transdc_His_kin-like_C"/>
</dbReference>
<evidence type="ECO:0000256" key="6">
    <source>
        <dbReference type="ARBA" id="ARBA00022553"/>
    </source>
</evidence>
<evidence type="ECO:0000313" key="18">
    <source>
        <dbReference type="Proteomes" id="UP000054785"/>
    </source>
</evidence>
<dbReference type="FunFam" id="1.10.287.130:FF:000003">
    <property type="entry name" value="Histidine kinase"/>
    <property type="match status" value="1"/>
</dbReference>
<dbReference type="InterPro" id="IPR003594">
    <property type="entry name" value="HATPase_dom"/>
</dbReference>
<dbReference type="Gene3D" id="3.40.50.2300">
    <property type="match status" value="1"/>
</dbReference>
<dbReference type="Pfam" id="PF01627">
    <property type="entry name" value="Hpt"/>
    <property type="match status" value="1"/>
</dbReference>
<keyword evidence="4" id="KW-1003">Cell membrane</keyword>
<keyword evidence="13" id="KW-0902">Two-component regulatory system</keyword>
<comment type="caution">
    <text evidence="16">Lacks conserved residue(s) required for the propagation of feature annotation.</text>
</comment>
<dbReference type="PRINTS" id="PR00344">
    <property type="entry name" value="BCTRLSENSOR"/>
</dbReference>
<evidence type="ECO:0000256" key="12">
    <source>
        <dbReference type="ARBA" id="ARBA00022989"/>
    </source>
</evidence>
<evidence type="ECO:0000256" key="8">
    <source>
        <dbReference type="ARBA" id="ARBA00022692"/>
    </source>
</evidence>
<keyword evidence="6 16" id="KW-0597">Phosphoprotein</keyword>
<dbReference type="Pfam" id="PF09984">
    <property type="entry name" value="sCache_4"/>
    <property type="match status" value="1"/>
</dbReference>
<dbReference type="InterPro" id="IPR008207">
    <property type="entry name" value="Sig_transdc_His_kin_Hpt_dom"/>
</dbReference>
<dbReference type="GO" id="GO:0005524">
    <property type="term" value="F:ATP binding"/>
    <property type="evidence" value="ECO:0007669"/>
    <property type="project" value="UniProtKB-KW"/>
</dbReference>
<dbReference type="Gene3D" id="3.30.565.10">
    <property type="entry name" value="Histidine kinase-like ATPase, C-terminal domain"/>
    <property type="match status" value="1"/>
</dbReference>
<dbReference type="Pfam" id="PF02518">
    <property type="entry name" value="HATPase_c"/>
    <property type="match status" value="1"/>
</dbReference>
<feature type="modified residue" description="4-aspartylphosphate" evidence="16">
    <location>
        <position position="721"/>
    </location>
</feature>
<evidence type="ECO:0000256" key="1">
    <source>
        <dbReference type="ARBA" id="ARBA00000085"/>
    </source>
</evidence>
<dbReference type="CDD" id="cd17546">
    <property type="entry name" value="REC_hyHK_CKI1_RcsC-like"/>
    <property type="match status" value="1"/>
</dbReference>
<dbReference type="InterPro" id="IPR019247">
    <property type="entry name" value="Histidine_kinase_BarA_N"/>
</dbReference>
<feature type="modified residue" description="Phosphohistidine" evidence="15">
    <location>
        <position position="848"/>
    </location>
</feature>
<evidence type="ECO:0000256" key="4">
    <source>
        <dbReference type="ARBA" id="ARBA00022475"/>
    </source>
</evidence>
<dbReference type="STRING" id="45065.Lgee_0298"/>
<evidence type="ECO:0000256" key="16">
    <source>
        <dbReference type="PROSITE-ProRule" id="PRU00169"/>
    </source>
</evidence>
<comment type="catalytic activity">
    <reaction evidence="1">
        <text>ATP + protein L-histidine = ADP + protein N-phospho-L-histidine.</text>
        <dbReference type="EC" id="2.7.13.3"/>
    </reaction>
</comment>
<gene>
    <name evidence="17" type="primary">gacS</name>
    <name evidence="17" type="synonym">letS</name>
    <name evidence="17" type="ORF">Lgee_0298</name>
</gene>
<dbReference type="FunFam" id="3.30.565.10:FF:000010">
    <property type="entry name" value="Sensor histidine kinase RcsC"/>
    <property type="match status" value="1"/>
</dbReference>
<keyword evidence="7" id="KW-0808">Transferase</keyword>
<dbReference type="SUPFAM" id="SSF47384">
    <property type="entry name" value="Homodimeric domain of signal transducing histidine kinase"/>
    <property type="match status" value="1"/>
</dbReference>
<dbReference type="SUPFAM" id="SSF52172">
    <property type="entry name" value="CheY-like"/>
    <property type="match status" value="2"/>
</dbReference>
<evidence type="ECO:0000256" key="5">
    <source>
        <dbReference type="ARBA" id="ARBA00022519"/>
    </source>
</evidence>
<evidence type="ECO:0000313" key="17">
    <source>
        <dbReference type="EMBL" id="KTD04055.1"/>
    </source>
</evidence>
<dbReference type="InterPro" id="IPR005467">
    <property type="entry name" value="His_kinase_dom"/>
</dbReference>
<dbReference type="InterPro" id="IPR036097">
    <property type="entry name" value="HisK_dim/P_sf"/>
</dbReference>
<proteinExistence type="predicted"/>
<dbReference type="CDD" id="cd00088">
    <property type="entry name" value="HPT"/>
    <property type="match status" value="1"/>
</dbReference>
<keyword evidence="11" id="KW-0067">ATP-binding</keyword>
<dbReference type="InterPro" id="IPR003661">
    <property type="entry name" value="HisK_dim/P_dom"/>
</dbReference>
<comment type="caution">
    <text evidence="17">The sequence shown here is derived from an EMBL/GenBank/DDBJ whole genome shotgun (WGS) entry which is preliminary data.</text>
</comment>
<keyword evidence="18" id="KW-1185">Reference proteome</keyword>
<evidence type="ECO:0000256" key="11">
    <source>
        <dbReference type="ARBA" id="ARBA00022840"/>
    </source>
</evidence>
<dbReference type="InterPro" id="IPR036641">
    <property type="entry name" value="HPT_dom_sf"/>
</dbReference>
<dbReference type="PROSITE" id="PS50894">
    <property type="entry name" value="HPT"/>
    <property type="match status" value="1"/>
</dbReference>
<dbReference type="NCBIfam" id="NF045901">
    <property type="entry name" value="HisKinLetSLeg"/>
    <property type="match status" value="1"/>
</dbReference>
<comment type="subcellular location">
    <subcellularLocation>
        <location evidence="2">Cell inner membrane</location>
        <topology evidence="2">Multi-pass membrane protein</topology>
    </subcellularLocation>
</comment>
<evidence type="ECO:0000256" key="3">
    <source>
        <dbReference type="ARBA" id="ARBA00012438"/>
    </source>
</evidence>
<dbReference type="SMART" id="SM00448">
    <property type="entry name" value="REC"/>
    <property type="match status" value="1"/>
</dbReference>
<keyword evidence="10" id="KW-0418">Kinase</keyword>
<dbReference type="Pfam" id="PF00512">
    <property type="entry name" value="HisKA"/>
    <property type="match status" value="1"/>
</dbReference>
<dbReference type="Gene3D" id="1.20.120.160">
    <property type="entry name" value="HPT domain"/>
    <property type="match status" value="1"/>
</dbReference>
<dbReference type="PROSITE" id="PS50109">
    <property type="entry name" value="HIS_KIN"/>
    <property type="match status" value="1"/>
</dbReference>
<dbReference type="SUPFAM" id="SSF55874">
    <property type="entry name" value="ATPase domain of HSP90 chaperone/DNA topoisomerase II/histidine kinase"/>
    <property type="match status" value="1"/>
</dbReference>
<dbReference type="EC" id="2.7.13.3" evidence="3"/>
<dbReference type="Proteomes" id="UP000054785">
    <property type="component" value="Unassembled WGS sequence"/>
</dbReference>
<dbReference type="GO" id="GO:0000155">
    <property type="term" value="F:phosphorelay sensor kinase activity"/>
    <property type="evidence" value="ECO:0007669"/>
    <property type="project" value="InterPro"/>
</dbReference>
<keyword evidence="5" id="KW-0997">Cell inner membrane</keyword>
<evidence type="ECO:0000256" key="13">
    <source>
        <dbReference type="ARBA" id="ARBA00023012"/>
    </source>
</evidence>
<evidence type="ECO:0000256" key="7">
    <source>
        <dbReference type="ARBA" id="ARBA00022679"/>
    </source>
</evidence>
<dbReference type="OrthoDB" id="9797243at2"/>
<evidence type="ECO:0000256" key="14">
    <source>
        <dbReference type="ARBA" id="ARBA00023136"/>
    </source>
</evidence>
<dbReference type="Pfam" id="PF00072">
    <property type="entry name" value="Response_reg"/>
    <property type="match status" value="1"/>
</dbReference>
<reference evidence="17 18" key="1">
    <citation type="submission" date="2015-11" db="EMBL/GenBank/DDBJ databases">
        <title>Genomic analysis of 38 Legionella species identifies large and diverse effector repertoires.</title>
        <authorList>
            <person name="Burstein D."/>
            <person name="Amaro F."/>
            <person name="Zusman T."/>
            <person name="Lifshitz Z."/>
            <person name="Cohen O."/>
            <person name="Gilbert J.A."/>
            <person name="Pupko T."/>
            <person name="Shuman H.A."/>
            <person name="Segal G."/>
        </authorList>
    </citation>
    <scope>NUCLEOTIDE SEQUENCE [LARGE SCALE GENOMIC DNA]</scope>
    <source>
        <strain evidence="17 18">ATCC 49504</strain>
    </source>
</reference>
<dbReference type="InterPro" id="IPR036890">
    <property type="entry name" value="HATPase_C_sf"/>
</dbReference>
<dbReference type="EMBL" id="LNYC01000006">
    <property type="protein sequence ID" value="KTD04055.1"/>
    <property type="molecule type" value="Genomic_DNA"/>
</dbReference>